<dbReference type="GeneID" id="19132564"/>
<gene>
    <name evidence="2" type="ORF">COCSADRAFT_168267</name>
</gene>
<dbReference type="AlphaFoldDB" id="M2SII7"/>
<protein>
    <submittedName>
        <fullName evidence="2">Uncharacterized protein</fullName>
    </submittedName>
</protein>
<feature type="compositionally biased region" description="Basic and acidic residues" evidence="1">
    <location>
        <begin position="196"/>
        <end position="206"/>
    </location>
</feature>
<feature type="region of interest" description="Disordered" evidence="1">
    <location>
        <begin position="149"/>
        <end position="206"/>
    </location>
</feature>
<dbReference type="EMBL" id="KB445639">
    <property type="protein sequence ID" value="EMD67013.1"/>
    <property type="molecule type" value="Genomic_DNA"/>
</dbReference>
<dbReference type="KEGG" id="bsc:COCSADRAFT_168267"/>
<reference evidence="2 3" key="1">
    <citation type="journal article" date="2012" name="PLoS Pathog.">
        <title>Diverse lifestyles and strategies of plant pathogenesis encoded in the genomes of eighteen Dothideomycetes fungi.</title>
        <authorList>
            <person name="Ohm R.A."/>
            <person name="Feau N."/>
            <person name="Henrissat B."/>
            <person name="Schoch C.L."/>
            <person name="Horwitz B.A."/>
            <person name="Barry K.W."/>
            <person name="Condon B.J."/>
            <person name="Copeland A.C."/>
            <person name="Dhillon B."/>
            <person name="Glaser F."/>
            <person name="Hesse C.N."/>
            <person name="Kosti I."/>
            <person name="LaButti K."/>
            <person name="Lindquist E.A."/>
            <person name="Lucas S."/>
            <person name="Salamov A.A."/>
            <person name="Bradshaw R.E."/>
            <person name="Ciuffetti L."/>
            <person name="Hamelin R.C."/>
            <person name="Kema G.H.J."/>
            <person name="Lawrence C."/>
            <person name="Scott J.A."/>
            <person name="Spatafora J.W."/>
            <person name="Turgeon B.G."/>
            <person name="de Wit P.J.G.M."/>
            <person name="Zhong S."/>
            <person name="Goodwin S.B."/>
            <person name="Grigoriev I.V."/>
        </authorList>
    </citation>
    <scope>NUCLEOTIDE SEQUENCE [LARGE SCALE GENOMIC DNA]</scope>
    <source>
        <strain evidence="3">ND90Pr / ATCC 201652</strain>
    </source>
</reference>
<organism evidence="2 3">
    <name type="scientific">Cochliobolus sativus (strain ND90Pr / ATCC 201652)</name>
    <name type="common">Common root rot and spot blotch fungus</name>
    <name type="synonym">Bipolaris sorokiniana</name>
    <dbReference type="NCBI Taxonomy" id="665912"/>
    <lineage>
        <taxon>Eukaryota</taxon>
        <taxon>Fungi</taxon>
        <taxon>Dikarya</taxon>
        <taxon>Ascomycota</taxon>
        <taxon>Pezizomycotina</taxon>
        <taxon>Dothideomycetes</taxon>
        <taxon>Pleosporomycetidae</taxon>
        <taxon>Pleosporales</taxon>
        <taxon>Pleosporineae</taxon>
        <taxon>Pleosporaceae</taxon>
        <taxon>Bipolaris</taxon>
    </lineage>
</organism>
<evidence type="ECO:0000256" key="1">
    <source>
        <dbReference type="SAM" id="MobiDB-lite"/>
    </source>
</evidence>
<evidence type="ECO:0000313" key="3">
    <source>
        <dbReference type="Proteomes" id="UP000016934"/>
    </source>
</evidence>
<name>M2SII7_COCSN</name>
<feature type="region of interest" description="Disordered" evidence="1">
    <location>
        <begin position="1"/>
        <end position="52"/>
    </location>
</feature>
<proteinExistence type="predicted"/>
<dbReference type="RefSeq" id="XP_007696779.1">
    <property type="nucleotide sequence ID" value="XM_007698589.1"/>
</dbReference>
<keyword evidence="3" id="KW-1185">Reference proteome</keyword>
<dbReference type="OrthoDB" id="10396890at2759"/>
<sequence length="264" mass="28692">MRPSRSLRPGQGSQARESGRGRGASSHNQTTSRNYRNERDYQNLDTLPPPAHWLQPTPAIVQYNFHHHLPIGGTSQVVQTHSSTGYIVGDVFVPISSTITTTVSTESHMEYGSPLEAYSPASEPPEPLPSHLDSHYFDNVGSQFAAEGTPSLAASDGSGDYTGIQDDRSPYPPVMDVANDGRAGGFDPARMPDLNKGGEVDSDRTDLLPSDPSRAYLESFPDEAWLRPIPLRIRRASTFPLLGQYGDATENLADNLETLQVTTG</sequence>
<evidence type="ECO:0000313" key="2">
    <source>
        <dbReference type="EMBL" id="EMD67013.1"/>
    </source>
</evidence>
<dbReference type="OMA" id="WLRPIPL"/>
<dbReference type="HOGENOM" id="CLU_094266_0_0_1"/>
<feature type="compositionally biased region" description="Polar residues" evidence="1">
    <location>
        <begin position="25"/>
        <end position="34"/>
    </location>
</feature>
<reference evidence="3" key="2">
    <citation type="journal article" date="2013" name="PLoS Genet.">
        <title>Comparative genome structure, secondary metabolite, and effector coding capacity across Cochliobolus pathogens.</title>
        <authorList>
            <person name="Condon B.J."/>
            <person name="Leng Y."/>
            <person name="Wu D."/>
            <person name="Bushley K.E."/>
            <person name="Ohm R.A."/>
            <person name="Otillar R."/>
            <person name="Martin J."/>
            <person name="Schackwitz W."/>
            <person name="Grimwood J."/>
            <person name="MohdZainudin N."/>
            <person name="Xue C."/>
            <person name="Wang R."/>
            <person name="Manning V.A."/>
            <person name="Dhillon B."/>
            <person name="Tu Z.J."/>
            <person name="Steffenson B.J."/>
            <person name="Salamov A."/>
            <person name="Sun H."/>
            <person name="Lowry S."/>
            <person name="LaButti K."/>
            <person name="Han J."/>
            <person name="Copeland A."/>
            <person name="Lindquist E."/>
            <person name="Barry K."/>
            <person name="Schmutz J."/>
            <person name="Baker S.E."/>
            <person name="Ciuffetti L.M."/>
            <person name="Grigoriev I.V."/>
            <person name="Zhong S."/>
            <person name="Turgeon B.G."/>
        </authorList>
    </citation>
    <scope>NUCLEOTIDE SEQUENCE [LARGE SCALE GENOMIC DNA]</scope>
    <source>
        <strain evidence="3">ND90Pr / ATCC 201652</strain>
    </source>
</reference>
<dbReference type="Proteomes" id="UP000016934">
    <property type="component" value="Unassembled WGS sequence"/>
</dbReference>
<feature type="region of interest" description="Disordered" evidence="1">
    <location>
        <begin position="114"/>
        <end position="136"/>
    </location>
</feature>
<accession>M2SII7</accession>